<feature type="repeat" description="HEAT" evidence="1">
    <location>
        <begin position="587"/>
        <end position="623"/>
    </location>
</feature>
<feature type="region of interest" description="Disordered" evidence="2">
    <location>
        <begin position="735"/>
        <end position="761"/>
    </location>
</feature>
<feature type="compositionally biased region" description="Acidic residues" evidence="2">
    <location>
        <begin position="747"/>
        <end position="759"/>
    </location>
</feature>
<evidence type="ECO:0000256" key="1">
    <source>
        <dbReference type="PROSITE-ProRule" id="PRU00103"/>
    </source>
</evidence>
<dbReference type="Proteomes" id="UP001153069">
    <property type="component" value="Unassembled WGS sequence"/>
</dbReference>
<feature type="compositionally biased region" description="Basic and acidic residues" evidence="2">
    <location>
        <begin position="1378"/>
        <end position="1403"/>
    </location>
</feature>
<feature type="region of interest" description="Disordered" evidence="2">
    <location>
        <begin position="1"/>
        <end position="64"/>
    </location>
</feature>
<feature type="region of interest" description="Disordered" evidence="2">
    <location>
        <begin position="1099"/>
        <end position="1121"/>
    </location>
</feature>
<evidence type="ECO:0000256" key="2">
    <source>
        <dbReference type="SAM" id="MobiDB-lite"/>
    </source>
</evidence>
<proteinExistence type="predicted"/>
<sequence length="1488" mass="164402">MRAKQSDDEELSGKSKAEEPELSVHDKTTTQDSTEKDKKKKEEVDDETAAMEEDAKSTDEDKTRSIRARKALFAAIEGGAGEEDLDEEGDPLTHRPLVRLFESAREYRKIDPNSTARDNKDLLFDVVKGFHKGHARRLFAALKPIVQQVVDGETYVPESIYHDDNRTLNTADDKTLAPEDIIPDARSSEALSFLFYTARMLQIYLDGVVQKQSKNSRRKSLAGQELPVITEAYDVANVLHDVLLKLFECGPDAVPVESAVLTLCEKWWHANAYGRDDLIMSVLPLLLVKAYGTEQKPPQKSDLKRLVKLQNAFSFVDWEDERSEFLRGLVLKVASSPLCLKLTEGKRFVAGLFLIDSILIRDLHQSIRAQIPDAKRPILEAYGEIYKRAWKDAASNDSKDTDQCPEDIQTAIEQDVLQDYMYAILHMEKPKMTKALMVVLEPFHEGKKSKDVEALLHRMYGPILWRALSATHPQVRMNAAKILGEVFPLHDPSHLQPDADFKRAADALKALLDDGCHKVRVIASGVVAKVLGTYWDVLSTDQIRMLLTRVMSRHTSDASSWQVRAAALDAVSVLLDSPQCHAVLRGLLPSVANLIHDTNKTVRLAAVNLLLKVKSVRSIKYYHVVTSGHLKARLEDEGHQSSRTSNSYNPLDFHSPVASGLTKLMLNSFVPQGENVSAVDQITRTLTFMSGDQGAALVFFANLADHLPMSAIAKLAVMLLRCLISVVETEKQRASTSKRRRLNDVQSDSESEEEGESESEVLKASNTALMATIADVIASLWESIEADLDYEDDTGSFLIGAFNGDRLTNLLDFFEKQAASEKDSKRLHDYDRISAAIHRCAGFLEAEDTESLFSHVKSSLKDLSNQERRPENQVQKASDHIALLSQWNMIEDVAVSLASSILSGFDEEQCGDNLLSPESVSDSSKKRSSSARKKAASDKRLVPMLNPDLAIDVFHAILNGADPGNQAARTSLFLSIEAREAIEDALDQATAFTGRILRDTSLFQNHDLEERLSFIIKTFDAFARYSLHKASFDALEEGDATKFNLEAEHLLDWTSQNVVPAIQKAGRGVSLQELDLSRISFVNDSMVSLDLDTTLDGEVASPQLTPLGPPRKKSNMSTTPERLDGAFEGVARERRKSTRKDSKVIPGDAALLSLRCLSTSLLQSSCLVCCEWLSIGAGPGTKNISEKANQWIAIFAPEDEDEEDRGGVLVETFVDLLPSFAKLAITLGVRANDYTFFQQFVAQCVAVSDSIENSNDQVEKLVMDLCSKLLKARPTEGETPVAKIVPIVLAIAYEVARAGASGDLDELPSTMQDVVCDSNQGLMIGSALQAVLLHKHGSLLLAQKVAESFFNHVRPNTNTGKGGGNDEENVCAENENAAVDKNEPVETSKDGEGEGGTEKRDEATTESGEASEDDNKEKSEETENLELILLFEVRCLYLISDSGACRKEKAMKEIVRDLKSNLDSVDKVVLPEGSPVYDILQEMTHGLD</sequence>
<dbReference type="InterPro" id="IPR011989">
    <property type="entry name" value="ARM-like"/>
</dbReference>
<feature type="region of interest" description="Disordered" evidence="2">
    <location>
        <begin position="1375"/>
        <end position="1421"/>
    </location>
</feature>
<dbReference type="GO" id="GO:0000796">
    <property type="term" value="C:condensin complex"/>
    <property type="evidence" value="ECO:0007669"/>
    <property type="project" value="TreeGrafter"/>
</dbReference>
<organism evidence="3 4">
    <name type="scientific">Seminavis robusta</name>
    <dbReference type="NCBI Taxonomy" id="568900"/>
    <lineage>
        <taxon>Eukaryota</taxon>
        <taxon>Sar</taxon>
        <taxon>Stramenopiles</taxon>
        <taxon>Ochrophyta</taxon>
        <taxon>Bacillariophyta</taxon>
        <taxon>Bacillariophyceae</taxon>
        <taxon>Bacillariophycidae</taxon>
        <taxon>Naviculales</taxon>
        <taxon>Naviculaceae</taxon>
        <taxon>Seminavis</taxon>
    </lineage>
</organism>
<dbReference type="PROSITE" id="PS50077">
    <property type="entry name" value="HEAT_REPEAT"/>
    <property type="match status" value="1"/>
</dbReference>
<name>A0A9N8D629_9STRA</name>
<accession>A0A9N8D629</accession>
<evidence type="ECO:0000313" key="4">
    <source>
        <dbReference type="Proteomes" id="UP001153069"/>
    </source>
</evidence>
<dbReference type="InterPro" id="IPR016024">
    <property type="entry name" value="ARM-type_fold"/>
</dbReference>
<feature type="region of interest" description="Disordered" evidence="2">
    <location>
        <begin position="913"/>
        <end position="938"/>
    </location>
</feature>
<dbReference type="SUPFAM" id="SSF48371">
    <property type="entry name" value="ARM repeat"/>
    <property type="match status" value="1"/>
</dbReference>
<comment type="caution">
    <text evidence="3">The sequence shown here is derived from an EMBL/GenBank/DDBJ whole genome shotgun (WGS) entry which is preliminary data.</text>
</comment>
<dbReference type="InterPro" id="IPR021133">
    <property type="entry name" value="HEAT_type_2"/>
</dbReference>
<dbReference type="PANTHER" id="PTHR16199">
    <property type="entry name" value="CONDENSIN-2 COMPLEX SUBUNIT G2"/>
    <property type="match status" value="1"/>
</dbReference>
<dbReference type="EMBL" id="CAICTM010000013">
    <property type="protein sequence ID" value="CAB9497077.1"/>
    <property type="molecule type" value="Genomic_DNA"/>
</dbReference>
<feature type="compositionally biased region" description="Basic and acidic residues" evidence="2">
    <location>
        <begin position="1"/>
        <end position="43"/>
    </location>
</feature>
<reference evidence="3" key="1">
    <citation type="submission" date="2020-06" db="EMBL/GenBank/DDBJ databases">
        <authorList>
            <consortium name="Plant Systems Biology data submission"/>
        </authorList>
    </citation>
    <scope>NUCLEOTIDE SEQUENCE</scope>
    <source>
        <strain evidence="3">D6</strain>
    </source>
</reference>
<feature type="compositionally biased region" description="Basic and acidic residues" evidence="2">
    <location>
        <begin position="53"/>
        <end position="64"/>
    </location>
</feature>
<dbReference type="InterPro" id="IPR024741">
    <property type="entry name" value="Condensin2_G2"/>
</dbReference>
<keyword evidence="4" id="KW-1185">Reference proteome</keyword>
<dbReference type="Gene3D" id="1.25.10.10">
    <property type="entry name" value="Leucine-rich Repeat Variant"/>
    <property type="match status" value="1"/>
</dbReference>
<gene>
    <name evidence="3" type="ORF">SEMRO_13_G010320.1</name>
</gene>
<protein>
    <submittedName>
        <fullName evidence="3">Condensin-2 complex subunit G2</fullName>
    </submittedName>
</protein>
<dbReference type="PANTHER" id="PTHR16199:SF4">
    <property type="entry name" value="CONDENSIN-2 COMPLEX SUBUNIT G2"/>
    <property type="match status" value="1"/>
</dbReference>
<dbReference type="OrthoDB" id="10062843at2759"/>
<dbReference type="GO" id="GO:0005634">
    <property type="term" value="C:nucleus"/>
    <property type="evidence" value="ECO:0007669"/>
    <property type="project" value="InterPro"/>
</dbReference>
<evidence type="ECO:0000313" key="3">
    <source>
        <dbReference type="EMBL" id="CAB9497077.1"/>
    </source>
</evidence>
<dbReference type="Pfam" id="PF12422">
    <property type="entry name" value="Condensin2nSMC"/>
    <property type="match status" value="1"/>
</dbReference>
<dbReference type="GO" id="GO:0000070">
    <property type="term" value="P:mitotic sister chromatid segregation"/>
    <property type="evidence" value="ECO:0007669"/>
    <property type="project" value="TreeGrafter"/>
</dbReference>